<reference evidence="1 2" key="1">
    <citation type="submission" date="2021-10" db="EMBL/GenBank/DDBJ databases">
        <title>Alishewanella koreense sp. nov. isolated from seawater of southwestern coast in South Korea and the proposal for the reclassification of Rheinheimera perlucida and Rheinheimera tuosuensis as Arsukibacterium perlucida and Arsukibacterium tuosuensis.</title>
        <authorList>
            <person name="Kim K.H."/>
            <person name="Ruan W."/>
            <person name="Kim K.R."/>
            <person name="Baek J.H."/>
            <person name="Jeon C.O."/>
        </authorList>
    </citation>
    <scope>NUCLEOTIDE SEQUENCE [LARGE SCALE GENOMIC DNA]</scope>
    <source>
        <strain evidence="1 2">16-MA</strain>
    </source>
</reference>
<organism evidence="1 2">
    <name type="scientific">Alishewanella maricola</name>
    <dbReference type="NCBI Taxonomy" id="2795740"/>
    <lineage>
        <taxon>Bacteria</taxon>
        <taxon>Pseudomonadati</taxon>
        <taxon>Pseudomonadota</taxon>
        <taxon>Gammaproteobacteria</taxon>
        <taxon>Alteromonadales</taxon>
        <taxon>Alteromonadaceae</taxon>
        <taxon>Alishewanella</taxon>
    </lineage>
</organism>
<evidence type="ECO:0000313" key="2">
    <source>
        <dbReference type="Proteomes" id="UP000633814"/>
    </source>
</evidence>
<protein>
    <submittedName>
        <fullName evidence="1">Uncharacterized protein</fullName>
    </submittedName>
</protein>
<dbReference type="EMBL" id="JAEINI020000002">
    <property type="protein sequence ID" value="MCB5225974.1"/>
    <property type="molecule type" value="Genomic_DNA"/>
</dbReference>
<comment type="caution">
    <text evidence="1">The sequence shown here is derived from an EMBL/GenBank/DDBJ whole genome shotgun (WGS) entry which is preliminary data.</text>
</comment>
<keyword evidence="2" id="KW-1185">Reference proteome</keyword>
<accession>A0ABS8C0X2</accession>
<dbReference type="Proteomes" id="UP000633814">
    <property type="component" value="Unassembled WGS sequence"/>
</dbReference>
<evidence type="ECO:0000313" key="1">
    <source>
        <dbReference type="EMBL" id="MCB5225974.1"/>
    </source>
</evidence>
<name>A0ABS8C0X2_9ALTE</name>
<dbReference type="RefSeq" id="WP_226750068.1">
    <property type="nucleotide sequence ID" value="NZ_JAEINI020000002.1"/>
</dbReference>
<proteinExistence type="predicted"/>
<gene>
    <name evidence="1" type="ORF">JAO78_004025</name>
</gene>
<sequence length="105" mass="11521">MRWFSGLIILLYLTVLCTPHSSAVYDVRVLPQMDSQLQAVPVALPQFLANEADEEPEQPDVALLSRNLGLGHLSTPVALTQRLAVLVNRLFSSAQARAPPLFLSI</sequence>